<dbReference type="HOGENOM" id="CLU_174975_0_0_1"/>
<feature type="non-terminal residue" evidence="1">
    <location>
        <position position="1"/>
    </location>
</feature>
<dbReference type="OrthoDB" id="2692481at2759"/>
<dbReference type="AlphaFoldDB" id="A0A0C3DYJ2"/>
<reference evidence="2" key="2">
    <citation type="submission" date="2015-01" db="EMBL/GenBank/DDBJ databases">
        <title>Evolutionary Origins and Diversification of the Mycorrhizal Mutualists.</title>
        <authorList>
            <consortium name="DOE Joint Genome Institute"/>
            <consortium name="Mycorrhizal Genomics Consortium"/>
            <person name="Kohler A."/>
            <person name="Kuo A."/>
            <person name="Nagy L.G."/>
            <person name="Floudas D."/>
            <person name="Copeland A."/>
            <person name="Barry K.W."/>
            <person name="Cichocki N."/>
            <person name="Veneault-Fourrey C."/>
            <person name="LaButti K."/>
            <person name="Lindquist E.A."/>
            <person name="Lipzen A."/>
            <person name="Lundell T."/>
            <person name="Morin E."/>
            <person name="Murat C."/>
            <person name="Riley R."/>
            <person name="Ohm R."/>
            <person name="Sun H."/>
            <person name="Tunlid A."/>
            <person name="Henrissat B."/>
            <person name="Grigoriev I.V."/>
            <person name="Hibbett D.S."/>
            <person name="Martin F."/>
        </authorList>
    </citation>
    <scope>NUCLEOTIDE SEQUENCE [LARGE SCALE GENOMIC DNA]</scope>
    <source>
        <strain evidence="2">Foug A</strain>
    </source>
</reference>
<proteinExistence type="predicted"/>
<dbReference type="EMBL" id="KN822057">
    <property type="protein sequence ID" value="KIM60966.1"/>
    <property type="molecule type" value="Genomic_DNA"/>
</dbReference>
<feature type="non-terminal residue" evidence="1">
    <location>
        <position position="84"/>
    </location>
</feature>
<reference evidence="1 2" key="1">
    <citation type="submission" date="2014-04" db="EMBL/GenBank/DDBJ databases">
        <authorList>
            <consortium name="DOE Joint Genome Institute"/>
            <person name="Kuo A."/>
            <person name="Kohler A."/>
            <person name="Nagy L.G."/>
            <person name="Floudas D."/>
            <person name="Copeland A."/>
            <person name="Barry K.W."/>
            <person name="Cichocki N."/>
            <person name="Veneault-Fourrey C."/>
            <person name="LaButti K."/>
            <person name="Lindquist E.A."/>
            <person name="Lipzen A."/>
            <person name="Lundell T."/>
            <person name="Morin E."/>
            <person name="Murat C."/>
            <person name="Sun H."/>
            <person name="Tunlid A."/>
            <person name="Henrissat B."/>
            <person name="Grigoriev I.V."/>
            <person name="Hibbett D.S."/>
            <person name="Martin F."/>
            <person name="Nordberg H.P."/>
            <person name="Cantor M.N."/>
            <person name="Hua S.X."/>
        </authorList>
    </citation>
    <scope>NUCLEOTIDE SEQUENCE [LARGE SCALE GENOMIC DNA]</scope>
    <source>
        <strain evidence="1 2">Foug A</strain>
    </source>
</reference>
<dbReference type="Proteomes" id="UP000053989">
    <property type="component" value="Unassembled WGS sequence"/>
</dbReference>
<dbReference type="InParanoid" id="A0A0C3DYJ2"/>
<protein>
    <submittedName>
        <fullName evidence="1">Uncharacterized protein</fullName>
    </submittedName>
</protein>
<evidence type="ECO:0000313" key="1">
    <source>
        <dbReference type="EMBL" id="KIM60966.1"/>
    </source>
</evidence>
<evidence type="ECO:0000313" key="2">
    <source>
        <dbReference type="Proteomes" id="UP000053989"/>
    </source>
</evidence>
<sequence>KKGNTKDLLTVFFNCVKVKFLMADGKVEALTGQWCKICKEDEVFVWKFGKRKTFHFGSNSLCCQHIHVHYEKYQQHCAADNIKV</sequence>
<gene>
    <name evidence="1" type="ORF">SCLCIDRAFT_87096</name>
</gene>
<name>A0A0C3DYJ2_9AGAM</name>
<keyword evidence="2" id="KW-1185">Reference proteome</keyword>
<accession>A0A0C3DYJ2</accession>
<organism evidence="1 2">
    <name type="scientific">Scleroderma citrinum Foug A</name>
    <dbReference type="NCBI Taxonomy" id="1036808"/>
    <lineage>
        <taxon>Eukaryota</taxon>
        <taxon>Fungi</taxon>
        <taxon>Dikarya</taxon>
        <taxon>Basidiomycota</taxon>
        <taxon>Agaricomycotina</taxon>
        <taxon>Agaricomycetes</taxon>
        <taxon>Agaricomycetidae</taxon>
        <taxon>Boletales</taxon>
        <taxon>Sclerodermatineae</taxon>
        <taxon>Sclerodermataceae</taxon>
        <taxon>Scleroderma</taxon>
    </lineage>
</organism>